<feature type="transmembrane region" description="Helical" evidence="6">
    <location>
        <begin position="691"/>
        <end position="712"/>
    </location>
</feature>
<dbReference type="InterPro" id="IPR003838">
    <property type="entry name" value="ABC3_permease_C"/>
</dbReference>
<gene>
    <name evidence="9" type="ORF">ICL07_02760</name>
</gene>
<evidence type="ECO:0000256" key="6">
    <source>
        <dbReference type="SAM" id="Phobius"/>
    </source>
</evidence>
<dbReference type="Pfam" id="PF12704">
    <property type="entry name" value="MacB_PCD"/>
    <property type="match status" value="1"/>
</dbReference>
<dbReference type="InterPro" id="IPR050250">
    <property type="entry name" value="Macrolide_Exporter_MacB"/>
</dbReference>
<accession>A0ABR7TIH8</accession>
<evidence type="ECO:0000313" key="10">
    <source>
        <dbReference type="Proteomes" id="UP000659124"/>
    </source>
</evidence>
<comment type="subcellular location">
    <subcellularLocation>
        <location evidence="1">Cell membrane</location>
        <topology evidence="1">Multi-pass membrane protein</topology>
    </subcellularLocation>
</comment>
<feature type="domain" description="ABC3 transporter permease C-terminal" evidence="7">
    <location>
        <begin position="284"/>
        <end position="398"/>
    </location>
</feature>
<reference evidence="9 10" key="1">
    <citation type="submission" date="2020-09" db="EMBL/GenBank/DDBJ databases">
        <title>Genome sequences of type strains of Chitinophaga qingshengii and Chitinophaga varians.</title>
        <authorList>
            <person name="Kittiwongwattana C."/>
        </authorList>
    </citation>
    <scope>NUCLEOTIDE SEQUENCE [LARGE SCALE GENOMIC DNA]</scope>
    <source>
        <strain evidence="9 10">JCM 30026</strain>
    </source>
</reference>
<feature type="transmembrane region" description="Helical" evidence="6">
    <location>
        <begin position="420"/>
        <end position="442"/>
    </location>
</feature>
<feature type="transmembrane region" description="Helical" evidence="6">
    <location>
        <begin position="778"/>
        <end position="801"/>
    </location>
</feature>
<feature type="transmembrane region" description="Helical" evidence="6">
    <location>
        <begin position="279"/>
        <end position="300"/>
    </location>
</feature>
<dbReference type="PANTHER" id="PTHR30572:SF18">
    <property type="entry name" value="ABC-TYPE MACROLIDE FAMILY EXPORT SYSTEM PERMEASE COMPONENT 2"/>
    <property type="match status" value="1"/>
</dbReference>
<feature type="transmembrane region" description="Helical" evidence="6">
    <location>
        <begin position="744"/>
        <end position="766"/>
    </location>
</feature>
<protein>
    <submittedName>
        <fullName evidence="9">ABC transporter permease</fullName>
    </submittedName>
</protein>
<dbReference type="Pfam" id="PF02687">
    <property type="entry name" value="FtsX"/>
    <property type="match status" value="2"/>
</dbReference>
<keyword evidence="3 6" id="KW-0812">Transmembrane</keyword>
<name>A0ABR7TIH8_9BACT</name>
<evidence type="ECO:0000256" key="2">
    <source>
        <dbReference type="ARBA" id="ARBA00022475"/>
    </source>
</evidence>
<organism evidence="9 10">
    <name type="scientific">Chitinophaga qingshengii</name>
    <dbReference type="NCBI Taxonomy" id="1569794"/>
    <lineage>
        <taxon>Bacteria</taxon>
        <taxon>Pseudomonadati</taxon>
        <taxon>Bacteroidota</taxon>
        <taxon>Chitinophagia</taxon>
        <taxon>Chitinophagales</taxon>
        <taxon>Chitinophagaceae</taxon>
        <taxon>Chitinophaga</taxon>
    </lineage>
</organism>
<proteinExistence type="predicted"/>
<feature type="transmembrane region" description="Helical" evidence="6">
    <location>
        <begin position="329"/>
        <end position="353"/>
    </location>
</feature>
<keyword evidence="2" id="KW-1003">Cell membrane</keyword>
<evidence type="ECO:0000256" key="4">
    <source>
        <dbReference type="ARBA" id="ARBA00022989"/>
    </source>
</evidence>
<evidence type="ECO:0000256" key="5">
    <source>
        <dbReference type="ARBA" id="ARBA00023136"/>
    </source>
</evidence>
<evidence type="ECO:0000259" key="7">
    <source>
        <dbReference type="Pfam" id="PF02687"/>
    </source>
</evidence>
<evidence type="ECO:0000313" key="9">
    <source>
        <dbReference type="EMBL" id="MBC9929277.1"/>
    </source>
</evidence>
<dbReference type="InterPro" id="IPR025857">
    <property type="entry name" value="MacB_PCD"/>
</dbReference>
<dbReference type="PANTHER" id="PTHR30572">
    <property type="entry name" value="MEMBRANE COMPONENT OF TRANSPORTER-RELATED"/>
    <property type="match status" value="1"/>
</dbReference>
<evidence type="ECO:0000256" key="1">
    <source>
        <dbReference type="ARBA" id="ARBA00004651"/>
    </source>
</evidence>
<feature type="transmembrane region" description="Helical" evidence="6">
    <location>
        <begin position="373"/>
        <end position="399"/>
    </location>
</feature>
<comment type="caution">
    <text evidence="9">The sequence shown here is derived from an EMBL/GenBank/DDBJ whole genome shotgun (WGS) entry which is preliminary data.</text>
</comment>
<feature type="domain" description="ABC3 transporter permease C-terminal" evidence="7">
    <location>
        <begin position="696"/>
        <end position="796"/>
    </location>
</feature>
<feature type="transmembrane region" description="Helical" evidence="6">
    <location>
        <begin position="20"/>
        <end position="43"/>
    </location>
</feature>
<dbReference type="RefSeq" id="WP_188086416.1">
    <property type="nucleotide sequence ID" value="NZ_JACVFC010000001.1"/>
</dbReference>
<keyword evidence="5 6" id="KW-0472">Membrane</keyword>
<keyword evidence="4 6" id="KW-1133">Transmembrane helix</keyword>
<evidence type="ECO:0000259" key="8">
    <source>
        <dbReference type="Pfam" id="PF12704"/>
    </source>
</evidence>
<keyword evidence="10" id="KW-1185">Reference proteome</keyword>
<feature type="domain" description="MacB-like periplasmic core" evidence="8">
    <location>
        <begin position="21"/>
        <end position="239"/>
    </location>
</feature>
<dbReference type="Proteomes" id="UP000659124">
    <property type="component" value="Unassembled WGS sequence"/>
</dbReference>
<evidence type="ECO:0000256" key="3">
    <source>
        <dbReference type="ARBA" id="ARBA00022692"/>
    </source>
</evidence>
<dbReference type="EMBL" id="JACVFC010000001">
    <property type="protein sequence ID" value="MBC9929277.1"/>
    <property type="molecule type" value="Genomic_DNA"/>
</dbReference>
<sequence length="815" mass="91711">MIISYIKTILRFFSKNKANYLINLLGLSIGLTIFLIIGLYVSFEFSYDRFHKNHANTYRMICNLYDEGNRVLLMQFSRTPVPMAPAVEQEIPEIRNFVRTAPIGGDVAIYKDRKFYIDNVTIADTSFFNVFSFGLKKGNPAEVLKNPFSAVVTEKMANRLFGDADPIGKAFSYGGKMYMVTGVAQPLPAYSSIYFDFVVSDPARIQNSMNDWYNDYSFTSYLVLHDGADGKVVEDKINSYLKKRFGPDVRATFSLQPMKDIHLRSSHLKWEGGGDLRSLYFLIVLGLFILITAWVNYINLSLTKSMEKGRELGLRKIFGASRTDLVTQFMLEAALFNVASCVLAVIVALLLLSRLNAAFNLNLTFWNVFSSQLWFTLLLFLVGGMLICSLYPALLFSAIKPIEIFKKKISRSTSKVSMKQVFLVVQFAVCTFLLLGAATVFLQLRYLMNKEPGIELDHILLVTNPTRQSTDDAVIQRGQSFMKEVAGYAGVNGVTLSNYPGEGYFSEFELALQQRKNDIRLVKFAYIDDKFVDVYKLKIIAGQNIVNRTSIGGTAIAPVAGDSVRTENGVVEDDAVLLNEEAVKLFGFAKPENAIGNFLVGYRNKNLRIAGVLKNYHQESAKMKVSPVVFKMHPYSPHKYFSVRVSGKDPRSVVPLIRQKYESLFPEHPYGDMLLKDLYNQQYATEKHFQLIFGSLTIVAITLASLGLLSVLSNSIRKRLKEFAVHKVFGANGKQLSWLILKDLVRAIVVGVVIAEIIGFVTMRGWLKNYESRISLGIWFYITPFIVIFSVLAAVTGRVVLKATSKNPTSLLRDE</sequence>